<name>A0A162C6U4_9GAMM</name>
<evidence type="ECO:0000313" key="1">
    <source>
        <dbReference type="EMBL" id="KZN63131.1"/>
    </source>
</evidence>
<protein>
    <submittedName>
        <fullName evidence="1">Uncharacterized protein</fullName>
    </submittedName>
</protein>
<gene>
    <name evidence="1" type="ORF">N473_02145</name>
</gene>
<accession>A0A162C6U4</accession>
<dbReference type="PATRIC" id="fig|1365248.3.peg.2620"/>
<organism evidence="1 2">
    <name type="scientific">Pseudoalteromonas luteoviolacea CPMOR-1</name>
    <dbReference type="NCBI Taxonomy" id="1365248"/>
    <lineage>
        <taxon>Bacteria</taxon>
        <taxon>Pseudomonadati</taxon>
        <taxon>Pseudomonadota</taxon>
        <taxon>Gammaproteobacteria</taxon>
        <taxon>Alteromonadales</taxon>
        <taxon>Pseudoalteromonadaceae</taxon>
        <taxon>Pseudoalteromonas</taxon>
    </lineage>
</organism>
<comment type="caution">
    <text evidence="1">The sequence shown here is derived from an EMBL/GenBank/DDBJ whole genome shotgun (WGS) entry which is preliminary data.</text>
</comment>
<dbReference type="EMBL" id="AUYC01000029">
    <property type="protein sequence ID" value="KZN63131.1"/>
    <property type="molecule type" value="Genomic_DNA"/>
</dbReference>
<dbReference type="Proteomes" id="UP000076486">
    <property type="component" value="Unassembled WGS sequence"/>
</dbReference>
<sequence length="56" mass="6106">MKITLNKRSVKQLSTNGKVLKIEQTPNVAGGMYASSPHVPGCISYKGRTCNSMYNC</sequence>
<evidence type="ECO:0000313" key="2">
    <source>
        <dbReference type="Proteomes" id="UP000076486"/>
    </source>
</evidence>
<proteinExistence type="predicted"/>
<reference evidence="1 2" key="1">
    <citation type="submission" date="2013-07" db="EMBL/GenBank/DDBJ databases">
        <title>Comparative Genomic and Metabolomic Analysis of Twelve Strains of Pseudoalteromonas luteoviolacea.</title>
        <authorList>
            <person name="Vynne N.G."/>
            <person name="Mansson M."/>
            <person name="Gram L."/>
        </authorList>
    </citation>
    <scope>NUCLEOTIDE SEQUENCE [LARGE SCALE GENOMIC DNA]</scope>
    <source>
        <strain evidence="1 2">CPMOR-1</strain>
    </source>
</reference>
<dbReference type="AlphaFoldDB" id="A0A162C6U4"/>